<dbReference type="CDD" id="cd06433">
    <property type="entry name" value="GT_2_WfgS_like"/>
    <property type="match status" value="1"/>
</dbReference>
<dbReference type="InterPro" id="IPR029044">
    <property type="entry name" value="Nucleotide-diphossugar_trans"/>
</dbReference>
<reference evidence="2 3" key="1">
    <citation type="submission" date="2016-04" db="EMBL/GenBank/DDBJ databases">
        <authorList>
            <person name="Evans L.H."/>
            <person name="Alamgir A."/>
            <person name="Owens N."/>
            <person name="Weber N.D."/>
            <person name="Virtaneva K."/>
            <person name="Barbian K."/>
            <person name="Babar A."/>
            <person name="Rosenke K."/>
        </authorList>
    </citation>
    <scope>NUCLEOTIDE SEQUENCE [LARGE SCALE GENOMIC DNA]</scope>
    <source>
        <strain evidence="2 3">CCM 8644</strain>
    </source>
</reference>
<keyword evidence="3" id="KW-1185">Reference proteome</keyword>
<dbReference type="Gene3D" id="3.90.550.10">
    <property type="entry name" value="Spore Coat Polysaccharide Biosynthesis Protein SpsA, Chain A"/>
    <property type="match status" value="1"/>
</dbReference>
<dbReference type="GO" id="GO:0016758">
    <property type="term" value="F:hexosyltransferase activity"/>
    <property type="evidence" value="ECO:0007669"/>
    <property type="project" value="UniProtKB-ARBA"/>
</dbReference>
<evidence type="ECO:0000313" key="2">
    <source>
        <dbReference type="EMBL" id="OAQ38788.1"/>
    </source>
</evidence>
<keyword evidence="2" id="KW-0808">Transferase</keyword>
<dbReference type="EMBL" id="LWHJ01000029">
    <property type="protein sequence ID" value="OAQ38788.1"/>
    <property type="molecule type" value="Genomic_DNA"/>
</dbReference>
<dbReference type="Proteomes" id="UP000078459">
    <property type="component" value="Unassembled WGS sequence"/>
</dbReference>
<accession>A0A179DCT6</accession>
<dbReference type="PANTHER" id="PTHR22916:SF3">
    <property type="entry name" value="UDP-GLCNAC:BETAGAL BETA-1,3-N-ACETYLGLUCOSAMINYLTRANSFERASE-LIKE PROTEIN 1"/>
    <property type="match status" value="1"/>
</dbReference>
<evidence type="ECO:0000313" key="3">
    <source>
        <dbReference type="Proteomes" id="UP000078459"/>
    </source>
</evidence>
<dbReference type="InterPro" id="IPR001173">
    <property type="entry name" value="Glyco_trans_2-like"/>
</dbReference>
<dbReference type="PANTHER" id="PTHR22916">
    <property type="entry name" value="GLYCOSYLTRANSFERASE"/>
    <property type="match status" value="1"/>
</dbReference>
<reference evidence="2 3" key="2">
    <citation type="submission" date="2016-06" db="EMBL/GenBank/DDBJ databases">
        <title>Pedobacter psychrophilus sp. nov., isolated from Antarctic fragmentary rock.</title>
        <authorList>
            <person name="Svec P."/>
        </authorList>
    </citation>
    <scope>NUCLEOTIDE SEQUENCE [LARGE SCALE GENOMIC DNA]</scope>
    <source>
        <strain evidence="2 3">CCM 8644</strain>
    </source>
</reference>
<dbReference type="RefSeq" id="WP_068822941.1">
    <property type="nucleotide sequence ID" value="NZ_LWHJ01000029.1"/>
</dbReference>
<dbReference type="SUPFAM" id="SSF53448">
    <property type="entry name" value="Nucleotide-diphospho-sugar transferases"/>
    <property type="match status" value="1"/>
</dbReference>
<protein>
    <submittedName>
        <fullName evidence="2">Glycosyl transferase</fullName>
    </submittedName>
</protein>
<feature type="domain" description="Glycosyltransferase 2-like" evidence="1">
    <location>
        <begin position="4"/>
        <end position="146"/>
    </location>
</feature>
<sequence length="249" mass="28572">MKISIITVVYNNQKTLETAIKSVLSQKYNDIEYIIIDGGSSDNTLKIIERYGSRISKIVSEPDKGIYDAMNKGISLATGDIIGVLNSDDIYNDNKVISDVMNCFINNPSVNIVYGDLVYVNSDDTNKVVRKWESLGFYNEYFEDGNVPPHPSLFLRAEVYQISGLFNLKYKLAADYEFMLRIFKKSNIESKYLKRLMVRMRLGGATNKSIMNIIDGNKEILLAWKDNNLKAPKLLMFNRLYKRLIQFIK</sequence>
<name>A0A179DCT6_9SPHI</name>
<dbReference type="OrthoDB" id="9788101at2"/>
<proteinExistence type="predicted"/>
<evidence type="ECO:0000259" key="1">
    <source>
        <dbReference type="Pfam" id="PF00535"/>
    </source>
</evidence>
<gene>
    <name evidence="2" type="ORF">A5893_12120</name>
</gene>
<comment type="caution">
    <text evidence="2">The sequence shown here is derived from an EMBL/GenBank/DDBJ whole genome shotgun (WGS) entry which is preliminary data.</text>
</comment>
<dbReference type="Pfam" id="PF00535">
    <property type="entry name" value="Glycos_transf_2"/>
    <property type="match status" value="1"/>
</dbReference>
<dbReference type="STRING" id="1826909.A5893_12120"/>
<dbReference type="AlphaFoldDB" id="A0A179DCT6"/>
<organism evidence="2 3">
    <name type="scientific">Pedobacter psychrophilus</name>
    <dbReference type="NCBI Taxonomy" id="1826909"/>
    <lineage>
        <taxon>Bacteria</taxon>
        <taxon>Pseudomonadati</taxon>
        <taxon>Bacteroidota</taxon>
        <taxon>Sphingobacteriia</taxon>
        <taxon>Sphingobacteriales</taxon>
        <taxon>Sphingobacteriaceae</taxon>
        <taxon>Pedobacter</taxon>
    </lineage>
</organism>